<name>A0A1B6KVP8_9HEMI</name>
<gene>
    <name evidence="1" type="ORF">g.53210</name>
</gene>
<feature type="non-terminal residue" evidence="1">
    <location>
        <position position="112"/>
    </location>
</feature>
<protein>
    <submittedName>
        <fullName evidence="1">Uncharacterized protein</fullName>
    </submittedName>
</protein>
<feature type="non-terminal residue" evidence="1">
    <location>
        <position position="1"/>
    </location>
</feature>
<organism evidence="1">
    <name type="scientific">Graphocephala atropunctata</name>
    <dbReference type="NCBI Taxonomy" id="36148"/>
    <lineage>
        <taxon>Eukaryota</taxon>
        <taxon>Metazoa</taxon>
        <taxon>Ecdysozoa</taxon>
        <taxon>Arthropoda</taxon>
        <taxon>Hexapoda</taxon>
        <taxon>Insecta</taxon>
        <taxon>Pterygota</taxon>
        <taxon>Neoptera</taxon>
        <taxon>Paraneoptera</taxon>
        <taxon>Hemiptera</taxon>
        <taxon>Auchenorrhyncha</taxon>
        <taxon>Membracoidea</taxon>
        <taxon>Cicadellidae</taxon>
        <taxon>Cicadellinae</taxon>
        <taxon>Cicadellini</taxon>
        <taxon>Graphocephala</taxon>
    </lineage>
</organism>
<evidence type="ECO:0000313" key="1">
    <source>
        <dbReference type="EMBL" id="JAT15498.1"/>
    </source>
</evidence>
<dbReference type="AlphaFoldDB" id="A0A1B6KVP8"/>
<reference evidence="1" key="1">
    <citation type="submission" date="2015-11" db="EMBL/GenBank/DDBJ databases">
        <title>De novo transcriptome assembly of four potential Pierce s Disease insect vectors from Arizona vineyards.</title>
        <authorList>
            <person name="Tassone E.E."/>
        </authorList>
    </citation>
    <scope>NUCLEOTIDE SEQUENCE</scope>
</reference>
<sequence>RPTFLKQNKSTLVSLTNNHYNDAFYQLDLDFKLKGLKTLICYAMGCVRDRIQQQHFAQNILRFQCSTGAKVCIISYDQTARRELWNGLTHSEFVETLRKLISTPQPAEEHQQ</sequence>
<proteinExistence type="predicted"/>
<dbReference type="EMBL" id="GEBQ01024479">
    <property type="protein sequence ID" value="JAT15498.1"/>
    <property type="molecule type" value="Transcribed_RNA"/>
</dbReference>
<accession>A0A1B6KVP8</accession>